<gene>
    <name evidence="2" type="ORF">AM506_02040</name>
</gene>
<feature type="transmembrane region" description="Helical" evidence="1">
    <location>
        <begin position="34"/>
        <end position="52"/>
    </location>
</feature>
<organism evidence="2 3">
    <name type="scientific">Rossellomorea vietnamensis</name>
    <dbReference type="NCBI Taxonomy" id="218284"/>
    <lineage>
        <taxon>Bacteria</taxon>
        <taxon>Bacillati</taxon>
        <taxon>Bacillota</taxon>
        <taxon>Bacilli</taxon>
        <taxon>Bacillales</taxon>
        <taxon>Bacillaceae</taxon>
        <taxon>Rossellomorea</taxon>
    </lineage>
</organism>
<dbReference type="Pfam" id="PF11151">
    <property type="entry name" value="DUF2929"/>
    <property type="match status" value="1"/>
</dbReference>
<comment type="caution">
    <text evidence="2">The sequence shown here is derived from an EMBL/GenBank/DDBJ whole genome shotgun (WGS) entry which is preliminary data.</text>
</comment>
<keyword evidence="1" id="KW-1133">Transmembrane helix</keyword>
<name>A0A0P6WU09_9BACI</name>
<dbReference type="AlphaFoldDB" id="A0A0P6WU09"/>
<sequence length="60" mass="7066">MRFFWMFFWAFALSEMLTYVVSSMNGNEFHFQTGLILSVCFTVLVFLITLVIPNEPVENH</sequence>
<keyword evidence="1" id="KW-0812">Transmembrane</keyword>
<dbReference type="EMBL" id="LIXZ01000001">
    <property type="protein sequence ID" value="KPL61432.1"/>
    <property type="molecule type" value="Genomic_DNA"/>
</dbReference>
<evidence type="ECO:0000313" key="3">
    <source>
        <dbReference type="Proteomes" id="UP000050398"/>
    </source>
</evidence>
<dbReference type="InterPro" id="IPR021324">
    <property type="entry name" value="DUF2929"/>
</dbReference>
<proteinExistence type="predicted"/>
<dbReference type="Proteomes" id="UP000050398">
    <property type="component" value="Unassembled WGS sequence"/>
</dbReference>
<evidence type="ECO:0000256" key="1">
    <source>
        <dbReference type="SAM" id="Phobius"/>
    </source>
</evidence>
<keyword evidence="1" id="KW-0472">Membrane</keyword>
<protein>
    <submittedName>
        <fullName evidence="2">DeoR faimly transcriptional regulator</fullName>
    </submittedName>
</protein>
<accession>A0A0P6WU09</accession>
<evidence type="ECO:0000313" key="2">
    <source>
        <dbReference type="EMBL" id="KPL61432.1"/>
    </source>
</evidence>
<reference evidence="2 3" key="1">
    <citation type="submission" date="2015-08" db="EMBL/GenBank/DDBJ databases">
        <title>Draft Genome Sequence of Bacillus vietnamensis UCD-SED5.</title>
        <authorList>
            <person name="Lee R.D."/>
            <person name="Jospin G."/>
            <person name="Lang J.M."/>
            <person name="Coil D.A."/>
            <person name="Eisen J.A."/>
        </authorList>
    </citation>
    <scope>NUCLEOTIDE SEQUENCE [LARGE SCALE GENOMIC DNA]</scope>
    <source>
        <strain evidence="2 3">UCD-SED5</strain>
    </source>
</reference>
<dbReference type="PATRIC" id="fig|218284.4.peg.428"/>
<dbReference type="OrthoDB" id="2440739at2"/>